<keyword evidence="2" id="KW-1133">Transmembrane helix</keyword>
<dbReference type="Gene3D" id="3.40.630.190">
    <property type="entry name" value="LCP protein"/>
    <property type="match status" value="1"/>
</dbReference>
<dbReference type="InterPro" id="IPR050922">
    <property type="entry name" value="LytR/CpsA/Psr_CW_biosynth"/>
</dbReference>
<comment type="similarity">
    <text evidence="1">Belongs to the LytR/CpsA/Psr (LCP) family.</text>
</comment>
<dbReference type="PANTHER" id="PTHR33392:SF6">
    <property type="entry name" value="POLYISOPRENYL-TEICHOIC ACID--PEPTIDOGLYCAN TEICHOIC ACID TRANSFERASE TAGU"/>
    <property type="match status" value="1"/>
</dbReference>
<organism evidence="4 5">
    <name type="scientific">Lacticaseibacillus baoqingensis</name>
    <dbReference type="NCBI Taxonomy" id="2486013"/>
    <lineage>
        <taxon>Bacteria</taxon>
        <taxon>Bacillati</taxon>
        <taxon>Bacillota</taxon>
        <taxon>Bacilli</taxon>
        <taxon>Lactobacillales</taxon>
        <taxon>Lactobacillaceae</taxon>
        <taxon>Lacticaseibacillus</taxon>
    </lineage>
</organism>
<feature type="transmembrane region" description="Helical" evidence="2">
    <location>
        <begin position="21"/>
        <end position="41"/>
    </location>
</feature>
<keyword evidence="2" id="KW-0472">Membrane</keyword>
<comment type="caution">
    <text evidence="4">The sequence shown here is derived from an EMBL/GenBank/DDBJ whole genome shotgun (WGS) entry which is preliminary data.</text>
</comment>
<keyword evidence="5" id="KW-1185">Reference proteome</keyword>
<gene>
    <name evidence="4" type="ORF">ACFQ5J_10995</name>
</gene>
<dbReference type="EMBL" id="JBHTON010000037">
    <property type="protein sequence ID" value="MFD1485758.1"/>
    <property type="molecule type" value="Genomic_DNA"/>
</dbReference>
<dbReference type="Pfam" id="PF03816">
    <property type="entry name" value="LytR_cpsA_psr"/>
    <property type="match status" value="1"/>
</dbReference>
<feature type="domain" description="Cell envelope-related transcriptional attenuator" evidence="3">
    <location>
        <begin position="89"/>
        <end position="237"/>
    </location>
</feature>
<protein>
    <submittedName>
        <fullName evidence="4">LCP family protein</fullName>
    </submittedName>
</protein>
<dbReference type="PANTHER" id="PTHR33392">
    <property type="entry name" value="POLYISOPRENYL-TEICHOIC ACID--PEPTIDOGLYCAN TEICHOIC ACID TRANSFERASE TAGU"/>
    <property type="match status" value="1"/>
</dbReference>
<evidence type="ECO:0000259" key="3">
    <source>
        <dbReference type="Pfam" id="PF03816"/>
    </source>
</evidence>
<keyword evidence="2" id="KW-0812">Transmembrane</keyword>
<proteinExistence type="inferred from homology"/>
<dbReference type="NCBIfam" id="TIGR00350">
    <property type="entry name" value="lytR_cpsA_psr"/>
    <property type="match status" value="1"/>
</dbReference>
<evidence type="ECO:0000256" key="1">
    <source>
        <dbReference type="ARBA" id="ARBA00006068"/>
    </source>
</evidence>
<reference evidence="5" key="1">
    <citation type="journal article" date="2019" name="Int. J. Syst. Evol. Microbiol.">
        <title>The Global Catalogue of Microorganisms (GCM) 10K type strain sequencing project: providing services to taxonomists for standard genome sequencing and annotation.</title>
        <authorList>
            <consortium name="The Broad Institute Genomics Platform"/>
            <consortium name="The Broad Institute Genome Sequencing Center for Infectious Disease"/>
            <person name="Wu L."/>
            <person name="Ma J."/>
        </authorList>
    </citation>
    <scope>NUCLEOTIDE SEQUENCE [LARGE SCALE GENOMIC DNA]</scope>
    <source>
        <strain evidence="5">CCM 8903</strain>
    </source>
</reference>
<dbReference type="InterPro" id="IPR004474">
    <property type="entry name" value="LytR_CpsA_psr"/>
</dbReference>
<dbReference type="RefSeq" id="WP_125753515.1">
    <property type="nucleotide sequence ID" value="NZ_JBHTON010000037.1"/>
</dbReference>
<accession>A0ABW4E9F3</accession>
<dbReference type="Proteomes" id="UP001597252">
    <property type="component" value="Unassembled WGS sequence"/>
</dbReference>
<evidence type="ECO:0000313" key="4">
    <source>
        <dbReference type="EMBL" id="MFD1485758.1"/>
    </source>
</evidence>
<sequence length="359" mass="39816">MQTRSSRRHPPKQSRFPWIRWVLVIIGILAFSGGAYALRLYSQTKYALDSTYSGLKNQAVATTISDKKPFAALLLGVDTGALGRSYKGNSDTMIVAVVNPQKKTTTMVSIPRDTVAQLIGTESFNMQKINAAYNVGGSDMAIDTVSKLVDVPIKYYMTINMGALENVVDAVGGIDVNVPFSYTDSHSHNWHFTKGPMHLNGAKALAYARMRHEDPQGDYGRQQRQQQVIKAILKKAISLNGLTKFNQLLKTVSNNIQTNLTFNDMTTIFTNYRAATGTIKTDTLQGQSAKIYSNLYGDYLDYQVPSNDELQRVSDKLRAALGLDSTTVANQSTKENDANTSFSWHTTADQTYTIYNPDY</sequence>
<evidence type="ECO:0000256" key="2">
    <source>
        <dbReference type="SAM" id="Phobius"/>
    </source>
</evidence>
<evidence type="ECO:0000313" key="5">
    <source>
        <dbReference type="Proteomes" id="UP001597252"/>
    </source>
</evidence>
<name>A0ABW4E9F3_9LACO</name>